<evidence type="ECO:0000313" key="1">
    <source>
        <dbReference type="EMBL" id="KAI5066398.1"/>
    </source>
</evidence>
<evidence type="ECO:0000313" key="3">
    <source>
        <dbReference type="Proteomes" id="UP000886520"/>
    </source>
</evidence>
<reference evidence="2" key="1">
    <citation type="submission" date="2021-01" db="EMBL/GenBank/DDBJ databases">
        <title>Adiantum capillus-veneris genome.</title>
        <authorList>
            <person name="Fang Y."/>
            <person name="Liao Q."/>
        </authorList>
    </citation>
    <scope>NUCLEOTIDE SEQUENCE</scope>
    <source>
        <strain evidence="2">H3</strain>
        <tissue evidence="2">Leaf</tissue>
    </source>
</reference>
<comment type="caution">
    <text evidence="2">The sequence shown here is derived from an EMBL/GenBank/DDBJ whole genome shotgun (WGS) entry which is preliminary data.</text>
</comment>
<dbReference type="AlphaFoldDB" id="A0A9D4ZAA1"/>
<dbReference type="EMBL" id="JABFUD020000018">
    <property type="protein sequence ID" value="KAI5066562.1"/>
    <property type="molecule type" value="Genomic_DNA"/>
</dbReference>
<accession>A0A9D4ZAA1</accession>
<dbReference type="EMBL" id="JABFUD020000018">
    <property type="protein sequence ID" value="KAI5066398.1"/>
    <property type="molecule type" value="Genomic_DNA"/>
</dbReference>
<proteinExistence type="predicted"/>
<dbReference type="Proteomes" id="UP000886520">
    <property type="component" value="Chromosome 18"/>
</dbReference>
<organism evidence="2 3">
    <name type="scientific">Adiantum capillus-veneris</name>
    <name type="common">Maidenhair fern</name>
    <dbReference type="NCBI Taxonomy" id="13818"/>
    <lineage>
        <taxon>Eukaryota</taxon>
        <taxon>Viridiplantae</taxon>
        <taxon>Streptophyta</taxon>
        <taxon>Embryophyta</taxon>
        <taxon>Tracheophyta</taxon>
        <taxon>Polypodiopsida</taxon>
        <taxon>Polypodiidae</taxon>
        <taxon>Polypodiales</taxon>
        <taxon>Pteridineae</taxon>
        <taxon>Pteridaceae</taxon>
        <taxon>Vittarioideae</taxon>
        <taxon>Adiantum</taxon>
    </lineage>
</organism>
<gene>
    <name evidence="1" type="ORF">GOP47_0019022</name>
    <name evidence="2" type="ORF">GOP47_0019186</name>
</gene>
<name>A0A9D4ZAA1_ADICA</name>
<sequence length="101" mass="11064">MRGQRLALGQGNIATCGKAERQMGERQEDEALIHQQFVSRVDGHAEQLRGKWTARQELCQMALAAAGVYVTCPASLQTSSSACCEARSWPSSVTLLRAKDR</sequence>
<protein>
    <submittedName>
        <fullName evidence="2">Uncharacterized protein</fullName>
    </submittedName>
</protein>
<keyword evidence="3" id="KW-1185">Reference proteome</keyword>
<evidence type="ECO:0000313" key="2">
    <source>
        <dbReference type="EMBL" id="KAI5066562.1"/>
    </source>
</evidence>